<dbReference type="GeneID" id="56510279"/>
<name>A0AAV6EBW2_CAMHY</name>
<gene>
    <name evidence="1" type="ORF">F7P66_08975</name>
</gene>
<evidence type="ECO:0000313" key="2">
    <source>
        <dbReference type="Proteomes" id="UP000423641"/>
    </source>
</evidence>
<reference evidence="1 2" key="1">
    <citation type="submission" date="2019-09" db="EMBL/GenBank/DDBJ databases">
        <title>Draft genome sequences of 48 bacterial type strains from the CCUG.</title>
        <authorList>
            <person name="Tunovic T."/>
            <person name="Pineiro-Iglesias B."/>
            <person name="Unosson C."/>
            <person name="Inganas E."/>
            <person name="Ohlen M."/>
            <person name="Cardew S."/>
            <person name="Jensie-Markopoulos S."/>
            <person name="Salva-Serra F."/>
            <person name="Jaen-Luchoro D."/>
            <person name="Karlsson R."/>
            <person name="Svensson-Stadler L."/>
            <person name="Chun J."/>
            <person name="Moore E."/>
        </authorList>
    </citation>
    <scope>NUCLEOTIDE SEQUENCE [LARGE SCALE GENOMIC DNA]</scope>
    <source>
        <strain evidence="1 2">CCUG 34538</strain>
    </source>
</reference>
<proteinExistence type="predicted"/>
<evidence type="ECO:0000313" key="1">
    <source>
        <dbReference type="EMBL" id="KAB0610915.1"/>
    </source>
</evidence>
<sequence length="226" mass="26241">MVAPIICSSLSYDYVDYYVGKSFLVEYPGVDFSDFRGDGYYIRTTYSIPPEISLDEILSCLTVDKIADYDGSDWNTVLPFSDVYSRSRISNKIFGDEVFLKITGKIDFYSLRLVFKFTDYYSLINEWEVSDELKDSYKIDIPSFSGYVKLSDVYSFVISYLNPFFDKMVDFVRSNYKFEPYNYSTKHIPWGKSSVIKFPPSTIQDRLRLTFGFSIDLSFPVSKLCS</sequence>
<dbReference type="AlphaFoldDB" id="A0AAV6EBW2"/>
<dbReference type="RefSeq" id="WP_112000825.1">
    <property type="nucleotide sequence ID" value="NZ_CP053828.1"/>
</dbReference>
<dbReference type="EMBL" id="VZON01000012">
    <property type="protein sequence ID" value="KAB0610915.1"/>
    <property type="molecule type" value="Genomic_DNA"/>
</dbReference>
<accession>A0AAV6EBW2</accession>
<comment type="caution">
    <text evidence="1">The sequence shown here is derived from an EMBL/GenBank/DDBJ whole genome shotgun (WGS) entry which is preliminary data.</text>
</comment>
<dbReference type="Proteomes" id="UP000423641">
    <property type="component" value="Unassembled WGS sequence"/>
</dbReference>
<organism evidence="1 2">
    <name type="scientific">Campylobacter hyointestinalis subsp. lawsonii</name>
    <dbReference type="NCBI Taxonomy" id="91353"/>
    <lineage>
        <taxon>Bacteria</taxon>
        <taxon>Pseudomonadati</taxon>
        <taxon>Campylobacterota</taxon>
        <taxon>Epsilonproteobacteria</taxon>
        <taxon>Campylobacterales</taxon>
        <taxon>Campylobacteraceae</taxon>
        <taxon>Campylobacter</taxon>
    </lineage>
</organism>
<protein>
    <submittedName>
        <fullName evidence="1">Uncharacterized protein</fullName>
    </submittedName>
</protein>